<organism evidence="3 4">
    <name type="scientific">Lepisosteus oculatus</name>
    <name type="common">Spotted gar</name>
    <dbReference type="NCBI Taxonomy" id="7918"/>
    <lineage>
        <taxon>Eukaryota</taxon>
        <taxon>Metazoa</taxon>
        <taxon>Chordata</taxon>
        <taxon>Craniata</taxon>
        <taxon>Vertebrata</taxon>
        <taxon>Euteleostomi</taxon>
        <taxon>Actinopterygii</taxon>
        <taxon>Neopterygii</taxon>
        <taxon>Holostei</taxon>
        <taxon>Semionotiformes</taxon>
        <taxon>Lepisosteidae</taxon>
        <taxon>Lepisosteus</taxon>
    </lineage>
</organism>
<dbReference type="KEGG" id="loc:102687574"/>
<dbReference type="PROSITE" id="PS50105">
    <property type="entry name" value="SAM_DOMAIN"/>
    <property type="match status" value="1"/>
</dbReference>
<dbReference type="HOGENOM" id="CLU_002439_0_0_1"/>
<reference evidence="3" key="2">
    <citation type="submission" date="2025-08" db="UniProtKB">
        <authorList>
            <consortium name="Ensembl"/>
        </authorList>
    </citation>
    <scope>IDENTIFICATION</scope>
</reference>
<proteinExistence type="predicted"/>
<dbReference type="Pfam" id="PF07647">
    <property type="entry name" value="SAM_2"/>
    <property type="match status" value="1"/>
</dbReference>
<dbReference type="SUPFAM" id="SSF47769">
    <property type="entry name" value="SAM/Pointed domain"/>
    <property type="match status" value="1"/>
</dbReference>
<dbReference type="eggNOG" id="ENOG502QPY6">
    <property type="taxonomic scope" value="Eukaryota"/>
</dbReference>
<evidence type="ECO:0000256" key="1">
    <source>
        <dbReference type="SAM" id="MobiDB-lite"/>
    </source>
</evidence>
<evidence type="ECO:0000313" key="4">
    <source>
        <dbReference type="Proteomes" id="UP000018468"/>
    </source>
</evidence>
<dbReference type="GeneTree" id="ENSGT00390000013973"/>
<accession>W5N8G1</accession>
<dbReference type="STRING" id="7918.ENSLOCP00000016920"/>
<dbReference type="InParanoid" id="W5N8G1"/>
<keyword evidence="4" id="KW-1185">Reference proteome</keyword>
<dbReference type="OMA" id="IPCHEYK"/>
<dbReference type="Ensembl" id="ENSLOCT00000016950.1">
    <property type="protein sequence ID" value="ENSLOCP00000016920.1"/>
    <property type="gene ID" value="ENSLOCG00000013721.1"/>
</dbReference>
<dbReference type="InterPro" id="IPR001660">
    <property type="entry name" value="SAM"/>
</dbReference>
<protein>
    <submittedName>
        <fullName evidence="3">Sterile alpha motif domain-containing protein 9-like</fullName>
    </submittedName>
</protein>
<dbReference type="Gene3D" id="1.10.150.50">
    <property type="entry name" value="Transcription Factor, Ets-1"/>
    <property type="match status" value="1"/>
</dbReference>
<feature type="region of interest" description="Disordered" evidence="1">
    <location>
        <begin position="343"/>
        <end position="363"/>
    </location>
</feature>
<evidence type="ECO:0000313" key="3">
    <source>
        <dbReference type="Ensembl" id="ENSLOCP00000016920.1"/>
    </source>
</evidence>
<feature type="compositionally biased region" description="Basic and acidic residues" evidence="1">
    <location>
        <begin position="344"/>
        <end position="353"/>
    </location>
</feature>
<sequence>MEDQTLPRDKWDENHVSSWLKSIGVKDEYIKKLHEAEVTGPVLKGLTRDFLKNETGMKPGQIQLLLSERDKLLGSTESNKPEKKQTGFPERSETQRVSADHQKKAGGKGPPEVGAAKEPSPVKEKKARKEKSDLSLCEPRPFDTEDTVFKYVKNRVLPPETGIKNLIAPCREYKSLDKAVTLDQTRLQAKFAYEVIRFAAGCMNIRTNGTIHFGVKDNIRTDYEHGEIIGLPVKDRDVFVDALDYTERCFANPSHKEDARQCIRPPRFIEVIDKGSTETSWVIEVDVVPMAKTVKGQVYTVRLPKFNEKTNKVEFEKKTVYQRVGANTVPISDDDQVEFTLGMPERDSRREEAELSGSQSPSDIREDLGRKLTLLLTGGKKKMDDSLWYIVVANKCDSENLINITFLHHMNIFCVLDFDPDSKTAGLCGQYLHHHAANLHFLEDYSNESGLNTSDFIKKLQLFDQTSWIFCNGRTDYLGDKNPCDEKTWIKTKKKNLKKAVSIICNEILPKGSFVVLFLLMSQVEQPLVDTFHEFYAEMNGLEDMIVISESKENYTKWSCLAQASCTLEHLNQISIVGMQMSHIDTTVQSIQPLTATQIDKRLAVYNKGQCTLKTTDEERMLSLEIIGVNECDNISTKGIDEEEVKNIERYFYQGGKVSWINFWLADKKKCGEVIQRDAYGDAIKIVDNIVRFGPPQKSVARINIYHHPGSGGSTVARQTLWNKRKDLRCAVVKPSYPVANVCEHAVLLREYEEKDANHCVPVLLLLEDCDEEYLHELRHELGEAVSLKKINPLATCFILLSCKRSHEPEKMLKALPLQTVAVTHKLSEEEKKLFSKKREVLEQKFEPEFILTFVLMSEAFEEQYVKDFVEHLLQDIDRSSLETRLITYVAVLNLYVQNSYISVSHCEAFLGLGVQVEKIRQSYFENALSKQARLVLIHLRESTTFISSVRIIHPLVAQEIVHQLCSRQTQSTIAMAFLHEKVLFEHRFGRDDFLKFVRDLFIRRYKRSKGDNIDTFFSPLIEHVCNVENNPPKAMELLKAAYTCFGKDPFFAQQLARLYYSHEKFEEAKNWAEVAKSHLPHDSFILHTEGQVYKKWFNVKYDALDREGKTAENTAEIIETALQAAMCFRASETAATTERDCMNNSAYFGEVDVCCRLLQLISSVNVFSGENGRAKLLNYLLTEHVPEEIKEPWKKFHSHLKGLQKSIYNALEWISEDLSYFQTDKREEEEEVMNKELEHQYNPRKWLLRKTSVYASFFCEDISDNQDLQSETTDKLTPLRRQMRIYKLGGGNVTTIFSLLSDQKNERSSRKLEQIISMYPEDPQKQKLDTTSLGNYILCQIALGCVSPRSPKLVTLKKLQDLSVRFYKDRNNTSPSSAFFLLTLLFWPDAIQKEEQNEQKNKILMLAITYLKGLYDHKIKNVPSRKKRIYTHFFLGNGKGLDRFVHRSKLEKCIKGTLNERRLKWLSGEVWTTPEVTQLLQRVKGWTENETLYVQGWCKSSKIRVLPLYSASLPHANANVSFYLGFSFDGPVALHIECLK</sequence>
<dbReference type="PANTHER" id="PTHR16155:SF3">
    <property type="entry name" value="STERILE ALPHA MOTIF DOMAIN-CONTAINING PROTEIN 9-LIKE"/>
    <property type="match status" value="1"/>
</dbReference>
<dbReference type="Proteomes" id="UP000018468">
    <property type="component" value="Linkage group LG10"/>
</dbReference>
<feature type="domain" description="SAM" evidence="2">
    <location>
        <begin position="11"/>
        <end position="57"/>
    </location>
</feature>
<dbReference type="InterPro" id="IPR013761">
    <property type="entry name" value="SAM/pointed_sf"/>
</dbReference>
<evidence type="ECO:0000259" key="2">
    <source>
        <dbReference type="PROSITE" id="PS50105"/>
    </source>
</evidence>
<reference evidence="3" key="3">
    <citation type="submission" date="2025-09" db="UniProtKB">
        <authorList>
            <consortium name="Ensembl"/>
        </authorList>
    </citation>
    <scope>IDENTIFICATION</scope>
</reference>
<dbReference type="GO" id="GO:0005737">
    <property type="term" value="C:cytoplasm"/>
    <property type="evidence" value="ECO:0000318"/>
    <property type="project" value="GO_Central"/>
</dbReference>
<dbReference type="Bgee" id="ENSLOCG00000013721">
    <property type="expression patterns" value="Expressed in testis and 13 other cell types or tissues"/>
</dbReference>
<feature type="compositionally biased region" description="Basic and acidic residues" evidence="1">
    <location>
        <begin position="79"/>
        <end position="103"/>
    </location>
</feature>
<dbReference type="EMBL" id="AHAT01000526">
    <property type="status" value="NOT_ANNOTATED_CDS"/>
    <property type="molecule type" value="Genomic_DNA"/>
</dbReference>
<reference evidence="4" key="1">
    <citation type="submission" date="2011-12" db="EMBL/GenBank/DDBJ databases">
        <title>The Draft Genome of Lepisosteus oculatus.</title>
        <authorList>
            <consortium name="The Broad Institute Genome Assembly &amp; Analysis Group"/>
            <consortium name="Computational R&amp;D Group"/>
            <consortium name="and Sequencing Platform"/>
            <person name="Di Palma F."/>
            <person name="Alfoldi J."/>
            <person name="Johnson J."/>
            <person name="Berlin A."/>
            <person name="Gnerre S."/>
            <person name="Jaffe D."/>
            <person name="MacCallum I."/>
            <person name="Young S."/>
            <person name="Walker B.J."/>
            <person name="Lander E.S."/>
            <person name="Lindblad-Toh K."/>
        </authorList>
    </citation>
    <scope>NUCLEOTIDE SEQUENCE [LARGE SCALE GENOMIC DNA]</scope>
</reference>
<feature type="region of interest" description="Disordered" evidence="1">
    <location>
        <begin position="68"/>
        <end position="134"/>
    </location>
</feature>
<dbReference type="PANTHER" id="PTHR16155">
    <property type="entry name" value="DED DOMAIN-CONTAINING PROTEIN"/>
    <property type="match status" value="1"/>
</dbReference>
<dbReference type="OrthoDB" id="2337140at2759"/>
<name>W5N8G1_LEPOC</name>
<dbReference type="FunFam" id="1.10.150.50:FF:000126">
    <property type="entry name" value="Zmp:0000000735"/>
    <property type="match status" value="1"/>
</dbReference>